<proteinExistence type="predicted"/>
<dbReference type="EMBL" id="NHYD01002137">
    <property type="protein sequence ID" value="PPQ88193.1"/>
    <property type="molecule type" value="Genomic_DNA"/>
</dbReference>
<dbReference type="GO" id="GO:0031179">
    <property type="term" value="P:peptide modification"/>
    <property type="evidence" value="ECO:0007669"/>
    <property type="project" value="InterPro"/>
</dbReference>
<dbReference type="CDD" id="cd04794">
    <property type="entry name" value="euk_LANCL"/>
    <property type="match status" value="1"/>
</dbReference>
<evidence type="ECO:0000256" key="1">
    <source>
        <dbReference type="PIRSR" id="PIRSR607822-1"/>
    </source>
</evidence>
<keyword evidence="1" id="KW-0479">Metal-binding</keyword>
<protein>
    <recommendedName>
        <fullName evidence="4">Lanthionine synthetase C family protein</fullName>
    </recommendedName>
</protein>
<dbReference type="STRING" id="93625.A0A409XBM4"/>
<dbReference type="PANTHER" id="PTHR12736:SF7">
    <property type="entry name" value="LANC-LIKE PROTEIN 3"/>
    <property type="match status" value="1"/>
</dbReference>
<dbReference type="SUPFAM" id="SSF158745">
    <property type="entry name" value="LanC-like"/>
    <property type="match status" value="1"/>
</dbReference>
<dbReference type="Proteomes" id="UP000283269">
    <property type="component" value="Unassembled WGS sequence"/>
</dbReference>
<sequence length="462" mass="51128">MSSRLHNSRHIPLPSKPPVLVKDWEVINKHIAEALPGEIQRVQRATKNLQVQKHDSIYTGISGIALMEYHLAAMSIPLQHDVLTPKSLISAADQHLARAISHHSLYAYSFNRLSFIESDVGIAALVLSRGLWTSEPTIVGNWKAAKDYLETTIEQVILEDAEIYSPSDKEDGCEILYGRAGLLYALLYLRNAIHGKPRHEIASLETLTSDSNLSRLIDSIMSRGKHGAFSLASEFRADDQPRLPPLMWTWHPGILQILLTCPGVLIQKHLSDILGTVSWLTDCQDEAGNWPAKCPTQRGVSAENELVQWCHGAPGIIILLSTTLRVVHNHERFAADGMRDKIGRSIRLGAHFLYKHGLLRKGVGLCHGIAGSIYALLAASDALDSSSNRCFFVKAAHLAFLATFHEDMTSSKEMSTPDHPWSLYEGLAGTCCAWTEVLSRLDSSDPRRFVSGFPGYNDFCGL</sequence>
<dbReference type="InterPro" id="IPR012341">
    <property type="entry name" value="6hp_glycosidase-like_sf"/>
</dbReference>
<dbReference type="PANTHER" id="PTHR12736">
    <property type="entry name" value="LANC-LIKE PROTEIN"/>
    <property type="match status" value="1"/>
</dbReference>
<dbReference type="AlphaFoldDB" id="A0A409XBM4"/>
<evidence type="ECO:0000313" key="3">
    <source>
        <dbReference type="Proteomes" id="UP000283269"/>
    </source>
</evidence>
<dbReference type="Gene3D" id="1.50.10.10">
    <property type="match status" value="1"/>
</dbReference>
<dbReference type="SMART" id="SM01260">
    <property type="entry name" value="LANC_like"/>
    <property type="match status" value="1"/>
</dbReference>
<feature type="binding site" evidence="1">
    <location>
        <position position="310"/>
    </location>
    <ligand>
        <name>Zn(2+)</name>
        <dbReference type="ChEBI" id="CHEBI:29105"/>
    </ligand>
</feature>
<keyword evidence="1" id="KW-0862">Zinc</keyword>
<dbReference type="InterPro" id="IPR007822">
    <property type="entry name" value="LANC-like"/>
</dbReference>
<reference evidence="2 3" key="1">
    <citation type="journal article" date="2018" name="Evol. Lett.">
        <title>Horizontal gene cluster transfer increased hallucinogenic mushroom diversity.</title>
        <authorList>
            <person name="Reynolds H.T."/>
            <person name="Vijayakumar V."/>
            <person name="Gluck-Thaler E."/>
            <person name="Korotkin H.B."/>
            <person name="Matheny P.B."/>
            <person name="Slot J.C."/>
        </authorList>
    </citation>
    <scope>NUCLEOTIDE SEQUENCE [LARGE SCALE GENOMIC DNA]</scope>
    <source>
        <strain evidence="2 3">2631</strain>
    </source>
</reference>
<dbReference type="PRINTS" id="PR01950">
    <property type="entry name" value="LANCSUPER"/>
</dbReference>
<accession>A0A409XBM4</accession>
<dbReference type="GO" id="GO:0005886">
    <property type="term" value="C:plasma membrane"/>
    <property type="evidence" value="ECO:0007669"/>
    <property type="project" value="TreeGrafter"/>
</dbReference>
<feature type="binding site" evidence="1">
    <location>
        <position position="367"/>
    </location>
    <ligand>
        <name>Zn(2+)</name>
        <dbReference type="ChEBI" id="CHEBI:29105"/>
    </ligand>
</feature>
<name>A0A409XBM4_PSICY</name>
<dbReference type="InParanoid" id="A0A409XBM4"/>
<evidence type="ECO:0000313" key="2">
    <source>
        <dbReference type="EMBL" id="PPQ88193.1"/>
    </source>
</evidence>
<dbReference type="Pfam" id="PF05147">
    <property type="entry name" value="LANC_like"/>
    <property type="match status" value="1"/>
</dbReference>
<gene>
    <name evidence="2" type="ORF">CVT25_005158</name>
</gene>
<evidence type="ECO:0008006" key="4">
    <source>
        <dbReference type="Google" id="ProtNLM"/>
    </source>
</evidence>
<organism evidence="2 3">
    <name type="scientific">Psilocybe cyanescens</name>
    <dbReference type="NCBI Taxonomy" id="93625"/>
    <lineage>
        <taxon>Eukaryota</taxon>
        <taxon>Fungi</taxon>
        <taxon>Dikarya</taxon>
        <taxon>Basidiomycota</taxon>
        <taxon>Agaricomycotina</taxon>
        <taxon>Agaricomycetes</taxon>
        <taxon>Agaricomycetidae</taxon>
        <taxon>Agaricales</taxon>
        <taxon>Agaricineae</taxon>
        <taxon>Strophariaceae</taxon>
        <taxon>Psilocybe</taxon>
    </lineage>
</organism>
<keyword evidence="3" id="KW-1185">Reference proteome</keyword>
<dbReference type="GO" id="GO:0046872">
    <property type="term" value="F:metal ion binding"/>
    <property type="evidence" value="ECO:0007669"/>
    <property type="project" value="UniProtKB-KW"/>
</dbReference>
<comment type="caution">
    <text evidence="2">The sequence shown here is derived from an EMBL/GenBank/DDBJ whole genome shotgun (WGS) entry which is preliminary data.</text>
</comment>
<dbReference type="GO" id="GO:0005975">
    <property type="term" value="P:carbohydrate metabolic process"/>
    <property type="evidence" value="ECO:0007669"/>
    <property type="project" value="InterPro"/>
</dbReference>
<dbReference type="OrthoDB" id="10257263at2759"/>
<feature type="binding site" evidence="1">
    <location>
        <position position="366"/>
    </location>
    <ligand>
        <name>Zn(2+)</name>
        <dbReference type="ChEBI" id="CHEBI:29105"/>
    </ligand>
</feature>